<evidence type="ECO:0000256" key="5">
    <source>
        <dbReference type="ARBA" id="ARBA00022729"/>
    </source>
</evidence>
<dbReference type="AlphaFoldDB" id="A0A336LVQ9"/>
<dbReference type="SUPFAM" id="SSF63877">
    <property type="entry name" value="Methuselah ectodomain"/>
    <property type="match status" value="1"/>
</dbReference>
<dbReference type="InterPro" id="IPR052808">
    <property type="entry name" value="GPCR_Mth-like"/>
</dbReference>
<evidence type="ECO:0000256" key="9">
    <source>
        <dbReference type="ARBA" id="ARBA00023170"/>
    </source>
</evidence>
<reference evidence="14" key="1">
    <citation type="submission" date="2018-07" db="EMBL/GenBank/DDBJ databases">
        <authorList>
            <person name="Quirk P.G."/>
            <person name="Krulwich T.A."/>
        </authorList>
    </citation>
    <scope>NUCLEOTIDE SEQUENCE</scope>
</reference>
<evidence type="ECO:0000256" key="4">
    <source>
        <dbReference type="ARBA" id="ARBA00022692"/>
    </source>
</evidence>
<dbReference type="InterPro" id="IPR036272">
    <property type="entry name" value="Methuselah_N_sf"/>
</dbReference>
<evidence type="ECO:0000259" key="13">
    <source>
        <dbReference type="PROSITE" id="PS50261"/>
    </source>
</evidence>
<evidence type="ECO:0000256" key="11">
    <source>
        <dbReference type="SAM" id="Phobius"/>
    </source>
</evidence>
<dbReference type="PANTHER" id="PTHR46953:SF1">
    <property type="entry name" value="G-PROTEIN COUPLED RECEPTOR MTH-LIKE 1-RELATED"/>
    <property type="match status" value="1"/>
</dbReference>
<dbReference type="Gene3D" id="2.170.180.11">
    <property type="entry name" value="Methuselah ectodomain, domain 2"/>
    <property type="match status" value="1"/>
</dbReference>
<feature type="transmembrane region" description="Helical" evidence="11">
    <location>
        <begin position="349"/>
        <end position="372"/>
    </location>
</feature>
<evidence type="ECO:0000256" key="10">
    <source>
        <dbReference type="ARBA" id="ARBA00023224"/>
    </source>
</evidence>
<dbReference type="VEuPathDB" id="VectorBase:CSON002509"/>
<keyword evidence="3" id="KW-1003">Cell membrane</keyword>
<evidence type="ECO:0000256" key="2">
    <source>
        <dbReference type="ARBA" id="ARBA00008979"/>
    </source>
</evidence>
<accession>A0A336LVQ9</accession>
<proteinExistence type="inferred from homology"/>
<keyword evidence="7" id="KW-0297">G-protein coupled receptor</keyword>
<keyword evidence="5 12" id="KW-0732">Signal</keyword>
<dbReference type="InterPro" id="IPR000832">
    <property type="entry name" value="GPCR_2_secretin-like"/>
</dbReference>
<evidence type="ECO:0000256" key="3">
    <source>
        <dbReference type="ARBA" id="ARBA00022475"/>
    </source>
</evidence>
<organism evidence="14">
    <name type="scientific">Culicoides sonorensis</name>
    <name type="common">Biting midge</name>
    <dbReference type="NCBI Taxonomy" id="179676"/>
    <lineage>
        <taxon>Eukaryota</taxon>
        <taxon>Metazoa</taxon>
        <taxon>Ecdysozoa</taxon>
        <taxon>Arthropoda</taxon>
        <taxon>Hexapoda</taxon>
        <taxon>Insecta</taxon>
        <taxon>Pterygota</taxon>
        <taxon>Neoptera</taxon>
        <taxon>Endopterygota</taxon>
        <taxon>Diptera</taxon>
        <taxon>Nematocera</taxon>
        <taxon>Chironomoidea</taxon>
        <taxon>Ceratopogonidae</taxon>
        <taxon>Ceratopogoninae</taxon>
        <taxon>Culicoides</taxon>
        <taxon>Monoculicoides</taxon>
    </lineage>
</organism>
<dbReference type="GO" id="GO:0005886">
    <property type="term" value="C:plasma membrane"/>
    <property type="evidence" value="ECO:0007669"/>
    <property type="project" value="UniProtKB-SubCell"/>
</dbReference>
<dbReference type="Gene3D" id="1.20.1070.10">
    <property type="entry name" value="Rhodopsin 7-helix transmembrane proteins"/>
    <property type="match status" value="1"/>
</dbReference>
<keyword evidence="10" id="KW-0807">Transducer</keyword>
<gene>
    <name evidence="14" type="primary">CSON002509</name>
</gene>
<comment type="subcellular location">
    <subcellularLocation>
        <location evidence="1">Cell membrane</location>
        <topology evidence="1">Multi-pass membrane protein</topology>
    </subcellularLocation>
</comment>
<keyword evidence="4 11" id="KW-0812">Transmembrane</keyword>
<feature type="transmembrane region" description="Helical" evidence="11">
    <location>
        <begin position="185"/>
        <end position="215"/>
    </location>
</feature>
<keyword evidence="9" id="KW-0675">Receptor</keyword>
<dbReference type="InterPro" id="IPR017981">
    <property type="entry name" value="GPCR_2-like_7TM"/>
</dbReference>
<feature type="chain" id="PRO_5016420726" evidence="12">
    <location>
        <begin position="24"/>
        <end position="421"/>
    </location>
</feature>
<dbReference type="CDD" id="cd15039">
    <property type="entry name" value="7tmB3_Methuselah-like"/>
    <property type="match status" value="1"/>
</dbReference>
<sequence>MKIAIKIAGVLLLLVVNLSISFGFEETCCRNNTQFDEIKNNCKDHVTQTTYPVQLNCPKYMLDPEKEPEDEFTVIGDGSLIVGDTRFEKEEFCLTKIRSPDNSLHDVAFVCHAEVEHGGKDRFWIPIKICLISLSVIFLLLTLYIYYIIPELRQTEDKVTCIALFCLTIFMALLGVVQAVPDTEIQGICLLIGFGIYFFAIGYFSWLNCIMLNVWKNSVLPRWQIKEKNWFLLNNLYGWFIPILALLVAVIVHLDTPTMGVNSCFFHNPYEQWLFLYLPMSIMLGINLIFGIWTAWSLHERGDDISPDRKKRLRFKMLLYLRVFVLAGVTWIFEVLSFSFGESHLPSNFFWLLCDVINALHGVLIFFVLIMWRSRIKRELGGKNILGYKCPTAWSNVTDIEHEHLNNDEGRTMDLKSQIKA</sequence>
<dbReference type="InterPro" id="IPR023311">
    <property type="entry name" value="Methusela_ecto_dom_2"/>
</dbReference>
<protein>
    <submittedName>
        <fullName evidence="14">CSON002509 protein</fullName>
    </submittedName>
</protein>
<feature type="transmembrane region" description="Helical" evidence="11">
    <location>
        <begin position="236"/>
        <end position="254"/>
    </location>
</feature>
<dbReference type="Pfam" id="PF00002">
    <property type="entry name" value="7tm_2"/>
    <property type="match status" value="1"/>
</dbReference>
<evidence type="ECO:0000313" key="14">
    <source>
        <dbReference type="EMBL" id="SSX20789.1"/>
    </source>
</evidence>
<dbReference type="GO" id="GO:0004930">
    <property type="term" value="F:G protein-coupled receptor activity"/>
    <property type="evidence" value="ECO:0007669"/>
    <property type="project" value="UniProtKB-KW"/>
</dbReference>
<dbReference type="PANTHER" id="PTHR46953">
    <property type="entry name" value="G-PROTEIN COUPLED RECEPTOR MTH-LIKE 1-RELATED"/>
    <property type="match status" value="1"/>
</dbReference>
<feature type="transmembrane region" description="Helical" evidence="11">
    <location>
        <begin position="274"/>
        <end position="296"/>
    </location>
</feature>
<evidence type="ECO:0000256" key="8">
    <source>
        <dbReference type="ARBA" id="ARBA00023136"/>
    </source>
</evidence>
<comment type="similarity">
    <text evidence="2">Belongs to the G-protein coupled receptor 2 family. Mth subfamily.</text>
</comment>
<dbReference type="GO" id="GO:0007166">
    <property type="term" value="P:cell surface receptor signaling pathway"/>
    <property type="evidence" value="ECO:0007669"/>
    <property type="project" value="InterPro"/>
</dbReference>
<feature type="transmembrane region" description="Helical" evidence="11">
    <location>
        <begin position="159"/>
        <end position="179"/>
    </location>
</feature>
<evidence type="ECO:0000256" key="7">
    <source>
        <dbReference type="ARBA" id="ARBA00023040"/>
    </source>
</evidence>
<evidence type="ECO:0000256" key="12">
    <source>
        <dbReference type="SAM" id="SignalP"/>
    </source>
</evidence>
<feature type="transmembrane region" description="Helical" evidence="11">
    <location>
        <begin position="123"/>
        <end position="147"/>
    </location>
</feature>
<keyword evidence="6 11" id="KW-1133">Transmembrane helix</keyword>
<dbReference type="PROSITE" id="PS50261">
    <property type="entry name" value="G_PROTEIN_RECEP_F2_4"/>
    <property type="match status" value="1"/>
</dbReference>
<keyword evidence="8 11" id="KW-0472">Membrane</keyword>
<feature type="domain" description="G-protein coupled receptors family 2 profile 2" evidence="13">
    <location>
        <begin position="124"/>
        <end position="373"/>
    </location>
</feature>
<dbReference type="EMBL" id="UFQT01000141">
    <property type="protein sequence ID" value="SSX20789.1"/>
    <property type="molecule type" value="Genomic_DNA"/>
</dbReference>
<name>A0A336LVQ9_CULSO</name>
<dbReference type="OMA" id="ITWIFEL"/>
<evidence type="ECO:0000256" key="6">
    <source>
        <dbReference type="ARBA" id="ARBA00022989"/>
    </source>
</evidence>
<evidence type="ECO:0000256" key="1">
    <source>
        <dbReference type="ARBA" id="ARBA00004651"/>
    </source>
</evidence>
<feature type="transmembrane region" description="Helical" evidence="11">
    <location>
        <begin position="317"/>
        <end position="337"/>
    </location>
</feature>
<feature type="signal peptide" evidence="12">
    <location>
        <begin position="1"/>
        <end position="23"/>
    </location>
</feature>